<feature type="compositionally biased region" description="Polar residues" evidence="1">
    <location>
        <begin position="161"/>
        <end position="183"/>
    </location>
</feature>
<keyword evidence="2" id="KW-0732">Signal</keyword>
<comment type="caution">
    <text evidence="3">The sequence shown here is derived from an EMBL/GenBank/DDBJ whole genome shotgun (WGS) entry which is preliminary data.</text>
</comment>
<dbReference type="AlphaFoldDB" id="A0A9Q0GH02"/>
<protein>
    <submittedName>
        <fullName evidence="3">Uncharacterized protein</fullName>
    </submittedName>
</protein>
<evidence type="ECO:0000313" key="3">
    <source>
        <dbReference type="EMBL" id="KAJ4848211.1"/>
    </source>
</evidence>
<feature type="region of interest" description="Disordered" evidence="1">
    <location>
        <begin position="66"/>
        <end position="117"/>
    </location>
</feature>
<evidence type="ECO:0000313" key="4">
    <source>
        <dbReference type="Proteomes" id="UP001141552"/>
    </source>
</evidence>
<organism evidence="3 4">
    <name type="scientific">Turnera subulata</name>
    <dbReference type="NCBI Taxonomy" id="218843"/>
    <lineage>
        <taxon>Eukaryota</taxon>
        <taxon>Viridiplantae</taxon>
        <taxon>Streptophyta</taxon>
        <taxon>Embryophyta</taxon>
        <taxon>Tracheophyta</taxon>
        <taxon>Spermatophyta</taxon>
        <taxon>Magnoliopsida</taxon>
        <taxon>eudicotyledons</taxon>
        <taxon>Gunneridae</taxon>
        <taxon>Pentapetalae</taxon>
        <taxon>rosids</taxon>
        <taxon>fabids</taxon>
        <taxon>Malpighiales</taxon>
        <taxon>Passifloraceae</taxon>
        <taxon>Turnera</taxon>
    </lineage>
</organism>
<name>A0A9Q0GH02_9ROSI</name>
<evidence type="ECO:0000256" key="1">
    <source>
        <dbReference type="SAM" id="MobiDB-lite"/>
    </source>
</evidence>
<feature type="region of interest" description="Disordered" evidence="1">
    <location>
        <begin position="161"/>
        <end position="221"/>
    </location>
</feature>
<accession>A0A9Q0GH02</accession>
<feature type="chain" id="PRO_5040387907" evidence="2">
    <location>
        <begin position="31"/>
        <end position="221"/>
    </location>
</feature>
<gene>
    <name evidence="3" type="ORF">Tsubulata_014377</name>
</gene>
<dbReference type="EMBL" id="JAKUCV010000970">
    <property type="protein sequence ID" value="KAJ4848211.1"/>
    <property type="molecule type" value="Genomic_DNA"/>
</dbReference>
<evidence type="ECO:0000256" key="2">
    <source>
        <dbReference type="SAM" id="SignalP"/>
    </source>
</evidence>
<sequence length="221" mass="23129">MGSKAVPSLIIPHFIFFIITLHCCMSDTDATRKLLDFPGIFGTNPAGTNPPATPVHNVGYKSETKGPIHGQVVSKDGQTKSETGTIKGSDGKPAVEGNSKEGSQTAHVGHKDMDASSVNGTMSGTIGGSNGKAGVEANHYNNGSESVTFKDGNGNPVFQISTPPTNNVQTPDFSTPFTPQNPQIPDFPSPSTPSNPQIPFFPSPSNPQNPQIPFFSPPSTP</sequence>
<feature type="signal peptide" evidence="2">
    <location>
        <begin position="1"/>
        <end position="30"/>
    </location>
</feature>
<proteinExistence type="predicted"/>
<dbReference type="OrthoDB" id="851367at2759"/>
<reference evidence="3" key="2">
    <citation type="journal article" date="2023" name="Plants (Basel)">
        <title>Annotation of the Turnera subulata (Passifloraceae) Draft Genome Reveals the S-Locus Evolved after the Divergence of Turneroideae from Passifloroideae in a Stepwise Manner.</title>
        <authorList>
            <person name="Henning P.M."/>
            <person name="Roalson E.H."/>
            <person name="Mir W."/>
            <person name="McCubbin A.G."/>
            <person name="Shore J.S."/>
        </authorList>
    </citation>
    <scope>NUCLEOTIDE SEQUENCE</scope>
    <source>
        <strain evidence="3">F60SS</strain>
    </source>
</reference>
<dbReference type="Proteomes" id="UP001141552">
    <property type="component" value="Unassembled WGS sequence"/>
</dbReference>
<keyword evidence="4" id="KW-1185">Reference proteome</keyword>
<reference evidence="3" key="1">
    <citation type="submission" date="2022-02" db="EMBL/GenBank/DDBJ databases">
        <authorList>
            <person name="Henning P.M."/>
            <person name="McCubbin A.G."/>
            <person name="Shore J.S."/>
        </authorList>
    </citation>
    <scope>NUCLEOTIDE SEQUENCE</scope>
    <source>
        <strain evidence="3">F60SS</strain>
        <tissue evidence="3">Leaves</tissue>
    </source>
</reference>